<name>A0A2A6CCU4_PRIPA</name>
<keyword evidence="2" id="KW-1185">Reference proteome</keyword>
<dbReference type="AlphaFoldDB" id="A0A2A6CCU4"/>
<protein>
    <submittedName>
        <fullName evidence="1">Uncharacterized protein</fullName>
    </submittedName>
</protein>
<dbReference type="Proteomes" id="UP000005239">
    <property type="component" value="Unassembled WGS sequence"/>
</dbReference>
<reference evidence="1" key="2">
    <citation type="submission" date="2022-06" db="UniProtKB">
        <authorList>
            <consortium name="EnsemblMetazoa"/>
        </authorList>
    </citation>
    <scope>IDENTIFICATION</scope>
    <source>
        <strain evidence="1">PS312</strain>
    </source>
</reference>
<accession>A0A8R1V2L8</accession>
<accession>A0A2A6CCU4</accession>
<proteinExistence type="predicted"/>
<evidence type="ECO:0000313" key="1">
    <source>
        <dbReference type="EnsemblMetazoa" id="PPA45174.1"/>
    </source>
</evidence>
<sequence>MFSQYVGSCVFPRPNVSGLYVPGEEKRGKLRNRKKRFPAVKNSLCDENEGLLAVRTVIDQIEPGCCSVGQVVNAGFCDRFRDLVLVAFLTAPRTSLTICGRLGERRRVGGGHEARGRSGAAEYNGPQRLIAHFNSCFQSRVKHN</sequence>
<dbReference type="EnsemblMetazoa" id="PPA45174.1">
    <property type="protein sequence ID" value="PPA45174.1"/>
    <property type="gene ID" value="WBGene00283543"/>
</dbReference>
<evidence type="ECO:0000313" key="2">
    <source>
        <dbReference type="Proteomes" id="UP000005239"/>
    </source>
</evidence>
<gene>
    <name evidence="1" type="primary">WBGene00283543</name>
</gene>
<organism evidence="1 2">
    <name type="scientific">Pristionchus pacificus</name>
    <name type="common">Parasitic nematode worm</name>
    <dbReference type="NCBI Taxonomy" id="54126"/>
    <lineage>
        <taxon>Eukaryota</taxon>
        <taxon>Metazoa</taxon>
        <taxon>Ecdysozoa</taxon>
        <taxon>Nematoda</taxon>
        <taxon>Chromadorea</taxon>
        <taxon>Rhabditida</taxon>
        <taxon>Rhabditina</taxon>
        <taxon>Diplogasteromorpha</taxon>
        <taxon>Diplogasteroidea</taxon>
        <taxon>Neodiplogasteridae</taxon>
        <taxon>Pristionchus</taxon>
    </lineage>
</organism>
<reference evidence="2" key="1">
    <citation type="journal article" date="2008" name="Nat. Genet.">
        <title>The Pristionchus pacificus genome provides a unique perspective on nematode lifestyle and parasitism.</title>
        <authorList>
            <person name="Dieterich C."/>
            <person name="Clifton S.W."/>
            <person name="Schuster L.N."/>
            <person name="Chinwalla A."/>
            <person name="Delehaunty K."/>
            <person name="Dinkelacker I."/>
            <person name="Fulton L."/>
            <person name="Fulton R."/>
            <person name="Godfrey J."/>
            <person name="Minx P."/>
            <person name="Mitreva M."/>
            <person name="Roeseler W."/>
            <person name="Tian H."/>
            <person name="Witte H."/>
            <person name="Yang S.P."/>
            <person name="Wilson R.K."/>
            <person name="Sommer R.J."/>
        </authorList>
    </citation>
    <scope>NUCLEOTIDE SEQUENCE [LARGE SCALE GENOMIC DNA]</scope>
    <source>
        <strain evidence="2">PS312</strain>
    </source>
</reference>